<dbReference type="GO" id="GO:0005811">
    <property type="term" value="C:lipid droplet"/>
    <property type="evidence" value="ECO:0007669"/>
    <property type="project" value="UniProtKB-SubCell"/>
</dbReference>
<evidence type="ECO:0000256" key="4">
    <source>
        <dbReference type="PIRNR" id="PIRNR036881"/>
    </source>
</evidence>
<reference evidence="6 7" key="1">
    <citation type="journal article" date="2007" name="Nature">
        <title>Evolution of genes and genomes on the Drosophila phylogeny.</title>
        <authorList>
            <consortium name="Drosophila 12 Genomes Consortium"/>
            <person name="Clark A.G."/>
            <person name="Eisen M.B."/>
            <person name="Smith D.R."/>
            <person name="Bergman C.M."/>
            <person name="Oliver B."/>
            <person name="Markow T.A."/>
            <person name="Kaufman T.C."/>
            <person name="Kellis M."/>
            <person name="Gelbart W."/>
            <person name="Iyer V.N."/>
            <person name="Pollard D.A."/>
            <person name="Sackton T.B."/>
            <person name="Larracuente A.M."/>
            <person name="Singh N.D."/>
            <person name="Abad J.P."/>
            <person name="Abt D.N."/>
            <person name="Adryan B."/>
            <person name="Aguade M."/>
            <person name="Akashi H."/>
            <person name="Anderson W.W."/>
            <person name="Aquadro C.F."/>
            <person name="Ardell D.H."/>
            <person name="Arguello R."/>
            <person name="Artieri C.G."/>
            <person name="Barbash D.A."/>
            <person name="Barker D."/>
            <person name="Barsanti P."/>
            <person name="Batterham P."/>
            <person name="Batzoglou S."/>
            <person name="Begun D."/>
            <person name="Bhutkar A."/>
            <person name="Blanco E."/>
            <person name="Bosak S.A."/>
            <person name="Bradley R.K."/>
            <person name="Brand A.D."/>
            <person name="Brent M.R."/>
            <person name="Brooks A.N."/>
            <person name="Brown R.H."/>
            <person name="Butlin R.K."/>
            <person name="Caggese C."/>
            <person name="Calvi B.R."/>
            <person name="Bernardo de Carvalho A."/>
            <person name="Caspi A."/>
            <person name="Castrezana S."/>
            <person name="Celniker S.E."/>
            <person name="Chang J.L."/>
            <person name="Chapple C."/>
            <person name="Chatterji S."/>
            <person name="Chinwalla A."/>
            <person name="Civetta A."/>
            <person name="Clifton S.W."/>
            <person name="Comeron J.M."/>
            <person name="Costello J.C."/>
            <person name="Coyne J.A."/>
            <person name="Daub J."/>
            <person name="David R.G."/>
            <person name="Delcher A.L."/>
            <person name="Delehaunty K."/>
            <person name="Do C.B."/>
            <person name="Ebling H."/>
            <person name="Edwards K."/>
            <person name="Eickbush T."/>
            <person name="Evans J.D."/>
            <person name="Filipski A."/>
            <person name="Findeiss S."/>
            <person name="Freyhult E."/>
            <person name="Fulton L."/>
            <person name="Fulton R."/>
            <person name="Garcia A.C."/>
            <person name="Gardiner A."/>
            <person name="Garfield D.A."/>
            <person name="Garvin B.E."/>
            <person name="Gibson G."/>
            <person name="Gilbert D."/>
            <person name="Gnerre S."/>
            <person name="Godfrey J."/>
            <person name="Good R."/>
            <person name="Gotea V."/>
            <person name="Gravely B."/>
            <person name="Greenberg A.J."/>
            <person name="Griffiths-Jones S."/>
            <person name="Gross S."/>
            <person name="Guigo R."/>
            <person name="Gustafson E.A."/>
            <person name="Haerty W."/>
            <person name="Hahn M.W."/>
            <person name="Halligan D.L."/>
            <person name="Halpern A.L."/>
            <person name="Halter G.M."/>
            <person name="Han M.V."/>
            <person name="Heger A."/>
            <person name="Hillier L."/>
            <person name="Hinrichs A.S."/>
            <person name="Holmes I."/>
            <person name="Hoskins R.A."/>
            <person name="Hubisz M.J."/>
            <person name="Hultmark D."/>
            <person name="Huntley M.A."/>
            <person name="Jaffe D.B."/>
            <person name="Jagadeeshan S."/>
            <person name="Jeck W.R."/>
            <person name="Johnson J."/>
            <person name="Jones C.D."/>
            <person name="Jordan W.C."/>
            <person name="Karpen G.H."/>
            <person name="Kataoka E."/>
            <person name="Keightley P.D."/>
            <person name="Kheradpour P."/>
            <person name="Kirkness E.F."/>
            <person name="Koerich L.B."/>
            <person name="Kristiansen K."/>
            <person name="Kudrna D."/>
            <person name="Kulathinal R.J."/>
            <person name="Kumar S."/>
            <person name="Kwok R."/>
            <person name="Lander E."/>
            <person name="Langley C.H."/>
            <person name="Lapoint R."/>
            <person name="Lazzaro B.P."/>
            <person name="Lee S.J."/>
            <person name="Levesque L."/>
            <person name="Li R."/>
            <person name="Lin C.F."/>
            <person name="Lin M.F."/>
            <person name="Lindblad-Toh K."/>
            <person name="Llopart A."/>
            <person name="Long M."/>
            <person name="Low L."/>
            <person name="Lozovsky E."/>
            <person name="Lu J."/>
            <person name="Luo M."/>
            <person name="Machado C.A."/>
            <person name="Makalowski W."/>
            <person name="Marzo M."/>
            <person name="Matsuda M."/>
            <person name="Matzkin L."/>
            <person name="McAllister B."/>
            <person name="McBride C.S."/>
            <person name="McKernan B."/>
            <person name="McKernan K."/>
            <person name="Mendez-Lago M."/>
            <person name="Minx P."/>
            <person name="Mollenhauer M.U."/>
            <person name="Montooth K."/>
            <person name="Mount S.M."/>
            <person name="Mu X."/>
            <person name="Myers E."/>
            <person name="Negre B."/>
            <person name="Newfeld S."/>
            <person name="Nielsen R."/>
            <person name="Noor M.A."/>
            <person name="O'Grady P."/>
            <person name="Pachter L."/>
            <person name="Papaceit M."/>
            <person name="Parisi M.J."/>
            <person name="Parisi M."/>
            <person name="Parts L."/>
            <person name="Pedersen J.S."/>
            <person name="Pesole G."/>
            <person name="Phillippy A.M."/>
            <person name="Ponting C.P."/>
            <person name="Pop M."/>
            <person name="Porcelli D."/>
            <person name="Powell J.R."/>
            <person name="Prohaska S."/>
            <person name="Pruitt K."/>
            <person name="Puig M."/>
            <person name="Quesneville H."/>
            <person name="Ram K.R."/>
            <person name="Rand D."/>
            <person name="Rasmussen M.D."/>
            <person name="Reed L.K."/>
            <person name="Reenan R."/>
            <person name="Reily A."/>
            <person name="Remington K.A."/>
            <person name="Rieger T.T."/>
            <person name="Ritchie M.G."/>
            <person name="Robin C."/>
            <person name="Rogers Y.H."/>
            <person name="Rohde C."/>
            <person name="Rozas J."/>
            <person name="Rubenfield M.J."/>
            <person name="Ruiz A."/>
            <person name="Russo S."/>
            <person name="Salzberg S.L."/>
            <person name="Sanchez-Gracia A."/>
            <person name="Saranga D.J."/>
            <person name="Sato H."/>
            <person name="Schaeffer S.W."/>
            <person name="Schatz M.C."/>
            <person name="Schlenke T."/>
            <person name="Schwartz R."/>
            <person name="Segarra C."/>
            <person name="Singh R.S."/>
            <person name="Sirot L."/>
            <person name="Sirota M."/>
            <person name="Sisneros N.B."/>
            <person name="Smith C.D."/>
            <person name="Smith T.F."/>
            <person name="Spieth J."/>
            <person name="Stage D.E."/>
            <person name="Stark A."/>
            <person name="Stephan W."/>
            <person name="Strausberg R.L."/>
            <person name="Strempel S."/>
            <person name="Sturgill D."/>
            <person name="Sutton G."/>
            <person name="Sutton G.G."/>
            <person name="Tao W."/>
            <person name="Teichmann S."/>
            <person name="Tobari Y.N."/>
            <person name="Tomimura Y."/>
            <person name="Tsolas J.M."/>
            <person name="Valente V.L."/>
            <person name="Venter E."/>
            <person name="Venter J.C."/>
            <person name="Vicario S."/>
            <person name="Vieira F.G."/>
            <person name="Vilella A.J."/>
            <person name="Villasante A."/>
            <person name="Walenz B."/>
            <person name="Wang J."/>
            <person name="Wasserman M."/>
            <person name="Watts T."/>
            <person name="Wilson D."/>
            <person name="Wilson R.K."/>
            <person name="Wing R.A."/>
            <person name="Wolfner M.F."/>
            <person name="Wong A."/>
            <person name="Wong G.K."/>
            <person name="Wu C.I."/>
            <person name="Wu G."/>
            <person name="Yamamoto D."/>
            <person name="Yang H.P."/>
            <person name="Yang S.P."/>
            <person name="Yorke J.A."/>
            <person name="Yoshida K."/>
            <person name="Zdobnov E."/>
            <person name="Zhang P."/>
            <person name="Zhang Y."/>
            <person name="Zimin A.V."/>
            <person name="Baldwin J."/>
            <person name="Abdouelleil A."/>
            <person name="Abdulkadir J."/>
            <person name="Abebe A."/>
            <person name="Abera B."/>
            <person name="Abreu J."/>
            <person name="Acer S.C."/>
            <person name="Aftuck L."/>
            <person name="Alexander A."/>
            <person name="An P."/>
            <person name="Anderson E."/>
            <person name="Anderson S."/>
            <person name="Arachi H."/>
            <person name="Azer M."/>
            <person name="Bachantsang P."/>
            <person name="Barry A."/>
            <person name="Bayul T."/>
            <person name="Berlin A."/>
            <person name="Bessette D."/>
            <person name="Bloom T."/>
            <person name="Blye J."/>
            <person name="Boguslavskiy L."/>
            <person name="Bonnet C."/>
            <person name="Boukhgalter B."/>
            <person name="Bourzgui I."/>
            <person name="Brown A."/>
            <person name="Cahill P."/>
            <person name="Channer S."/>
            <person name="Cheshatsang Y."/>
            <person name="Chuda L."/>
            <person name="Citroen M."/>
            <person name="Collymore A."/>
            <person name="Cooke P."/>
            <person name="Costello M."/>
            <person name="D'Aco K."/>
            <person name="Daza R."/>
            <person name="De Haan G."/>
            <person name="DeGray S."/>
            <person name="DeMaso C."/>
            <person name="Dhargay N."/>
            <person name="Dooley K."/>
            <person name="Dooley E."/>
            <person name="Doricent M."/>
            <person name="Dorje P."/>
            <person name="Dorjee K."/>
            <person name="Dupes A."/>
            <person name="Elong R."/>
            <person name="Falk J."/>
            <person name="Farina A."/>
            <person name="Faro S."/>
            <person name="Ferguson D."/>
            <person name="Fisher S."/>
            <person name="Foley C.D."/>
            <person name="Franke A."/>
            <person name="Friedrich D."/>
            <person name="Gadbois L."/>
            <person name="Gearin G."/>
            <person name="Gearin C.R."/>
            <person name="Giannoukos G."/>
            <person name="Goode T."/>
            <person name="Graham J."/>
            <person name="Grandbois E."/>
            <person name="Grewal S."/>
            <person name="Gyaltsen K."/>
            <person name="Hafez N."/>
            <person name="Hagos B."/>
            <person name="Hall J."/>
            <person name="Henson C."/>
            <person name="Hollinger A."/>
            <person name="Honan T."/>
            <person name="Huard M.D."/>
            <person name="Hughes L."/>
            <person name="Hurhula B."/>
            <person name="Husby M.E."/>
            <person name="Kamat A."/>
            <person name="Kanga B."/>
            <person name="Kashin S."/>
            <person name="Khazanovich D."/>
            <person name="Kisner P."/>
            <person name="Lance K."/>
            <person name="Lara M."/>
            <person name="Lee W."/>
            <person name="Lennon N."/>
            <person name="Letendre F."/>
            <person name="LeVine R."/>
            <person name="Lipovsky A."/>
            <person name="Liu X."/>
            <person name="Liu J."/>
            <person name="Liu S."/>
            <person name="Lokyitsang T."/>
            <person name="Lokyitsang Y."/>
            <person name="Lubonja R."/>
            <person name="Lui A."/>
            <person name="MacDonald P."/>
            <person name="Magnisalis V."/>
            <person name="Maru K."/>
            <person name="Matthews C."/>
            <person name="McCusker W."/>
            <person name="McDonough S."/>
            <person name="Mehta T."/>
            <person name="Meldrim J."/>
            <person name="Meneus L."/>
            <person name="Mihai O."/>
            <person name="Mihalev A."/>
            <person name="Mihova T."/>
            <person name="Mittelman R."/>
            <person name="Mlenga V."/>
            <person name="Montmayeur A."/>
            <person name="Mulrain L."/>
            <person name="Navidi A."/>
            <person name="Naylor J."/>
            <person name="Negash T."/>
            <person name="Nguyen T."/>
            <person name="Nguyen N."/>
            <person name="Nicol R."/>
            <person name="Norbu C."/>
            <person name="Norbu N."/>
            <person name="Novod N."/>
            <person name="O'Neill B."/>
            <person name="Osman S."/>
            <person name="Markiewicz E."/>
            <person name="Oyono O.L."/>
            <person name="Patti C."/>
            <person name="Phunkhang P."/>
            <person name="Pierre F."/>
            <person name="Priest M."/>
            <person name="Raghuraman S."/>
            <person name="Rege F."/>
            <person name="Reyes R."/>
            <person name="Rise C."/>
            <person name="Rogov P."/>
            <person name="Ross K."/>
            <person name="Ryan E."/>
            <person name="Settipalli S."/>
            <person name="Shea T."/>
            <person name="Sherpa N."/>
            <person name="Shi L."/>
            <person name="Shih D."/>
            <person name="Sparrow T."/>
            <person name="Spaulding J."/>
            <person name="Stalker J."/>
            <person name="Stange-Thomann N."/>
            <person name="Stavropoulos S."/>
            <person name="Stone C."/>
            <person name="Strader C."/>
            <person name="Tesfaye S."/>
            <person name="Thomson T."/>
            <person name="Thoulutsang Y."/>
            <person name="Thoulutsang D."/>
            <person name="Topham K."/>
            <person name="Topping I."/>
            <person name="Tsamla T."/>
            <person name="Vassiliev H."/>
            <person name="Vo A."/>
            <person name="Wangchuk T."/>
            <person name="Wangdi T."/>
            <person name="Weiand M."/>
            <person name="Wilkinson J."/>
            <person name="Wilson A."/>
            <person name="Yadav S."/>
            <person name="Young G."/>
            <person name="Yu Q."/>
            <person name="Zembek L."/>
            <person name="Zhong D."/>
            <person name="Zimmer A."/>
            <person name="Zwirko Z."/>
            <person name="Jaffe D.B."/>
            <person name="Alvarez P."/>
            <person name="Brockman W."/>
            <person name="Butler J."/>
            <person name="Chin C."/>
            <person name="Gnerre S."/>
            <person name="Grabherr M."/>
            <person name="Kleber M."/>
            <person name="Mauceli E."/>
            <person name="MacCallum I."/>
        </authorList>
    </citation>
    <scope>NUCLEOTIDE SEQUENCE [LARGE SCALE GENOMIC DNA]</scope>
    <source>
        <strain evidence="7">Tucson 14024-0371.13</strain>
    </source>
</reference>
<proteinExistence type="inferred from homology"/>
<dbReference type="GO" id="GO:0019915">
    <property type="term" value="P:lipid storage"/>
    <property type="evidence" value="ECO:0007669"/>
    <property type="project" value="TreeGrafter"/>
</dbReference>
<dbReference type="STRING" id="7217.A0A0P8XZT3"/>
<organism evidence="6 7">
    <name type="scientific">Drosophila ananassae</name>
    <name type="common">Fruit fly</name>
    <dbReference type="NCBI Taxonomy" id="7217"/>
    <lineage>
        <taxon>Eukaryota</taxon>
        <taxon>Metazoa</taxon>
        <taxon>Ecdysozoa</taxon>
        <taxon>Arthropoda</taxon>
        <taxon>Hexapoda</taxon>
        <taxon>Insecta</taxon>
        <taxon>Pterygota</taxon>
        <taxon>Neoptera</taxon>
        <taxon>Endopterygota</taxon>
        <taxon>Diptera</taxon>
        <taxon>Brachycera</taxon>
        <taxon>Muscomorpha</taxon>
        <taxon>Ephydroidea</taxon>
        <taxon>Drosophilidae</taxon>
        <taxon>Drosophila</taxon>
        <taxon>Sophophora</taxon>
    </lineage>
</organism>
<dbReference type="PANTHER" id="PTHR14024">
    <property type="entry name" value="PERILIPIN"/>
    <property type="match status" value="1"/>
</dbReference>
<dbReference type="OrthoDB" id="376826at2759"/>
<evidence type="ECO:0000256" key="2">
    <source>
        <dbReference type="ARBA" id="ARBA00006311"/>
    </source>
</evidence>
<name>A0A0P8XZT3_DROAN</name>
<dbReference type="Pfam" id="PF03036">
    <property type="entry name" value="Perilipin"/>
    <property type="match status" value="1"/>
</dbReference>
<evidence type="ECO:0000256" key="1">
    <source>
        <dbReference type="ARBA" id="ARBA00004502"/>
    </source>
</evidence>
<feature type="region of interest" description="Disordered" evidence="5">
    <location>
        <begin position="363"/>
        <end position="428"/>
    </location>
</feature>
<gene>
    <name evidence="6" type="primary">Dana\GF21059</name>
    <name evidence="6" type="synonym">dana_GLEANR_4286</name>
    <name evidence="6" type="ORF">GF21059</name>
</gene>
<dbReference type="InterPro" id="IPR004279">
    <property type="entry name" value="Perilipin"/>
</dbReference>
<dbReference type="EMBL" id="CH902622">
    <property type="protein sequence ID" value="KPU75045.1"/>
    <property type="molecule type" value="Genomic_DNA"/>
</dbReference>
<evidence type="ECO:0000313" key="7">
    <source>
        <dbReference type="Proteomes" id="UP000007801"/>
    </source>
</evidence>
<dbReference type="FunCoup" id="A0A0P8XZT3">
    <property type="interactions" value="58"/>
</dbReference>
<keyword evidence="3" id="KW-0551">Lipid droplet</keyword>
<evidence type="ECO:0000256" key="3">
    <source>
        <dbReference type="ARBA" id="ARBA00022677"/>
    </source>
</evidence>
<dbReference type="GO" id="GO:0010890">
    <property type="term" value="P:positive regulation of triglyceride storage"/>
    <property type="evidence" value="ECO:0007669"/>
    <property type="project" value="TreeGrafter"/>
</dbReference>
<dbReference type="Proteomes" id="UP000007801">
    <property type="component" value="Unassembled WGS sequence"/>
</dbReference>
<dbReference type="AlphaFoldDB" id="A0A0P8XZT3"/>
<accession>A0A0P8XZT3</accession>
<sequence>MASAEQKHATGNGTTANGSASVVDAEQPKDAKDLLPHLESLERIIKLPVVNAAWDKSQDVYGKVKGKNRVFEWALTAAEDCVTRAVTTAAPFVTKLDKPIAYVDQTLVKGIDKLEVKAPIIKDTPQEIYNQAKSKVIDVVQPHLERVVKFKAAGQQKAASLKDLAWQKANEVLATQYGSLAVNGVDTTTALAERLLEYYFPKCESDVEEDNVVVVGESYDQDLDQEIDDRFLVAASTVFLSMSLKIITEIVEYVRRNPEIIGIIDRELNKFMVSIHLPPSNHILLGLAVPVPASEDPVLHTVQTVGRLSNKISRRVYRNVSRQIKQVQKGNINDYLSSLIAALKLHQYINFINSSMGTNVEQSTLPSDICSPFGPGGTTSSSTTTTTNSNSNSNHATSNSNSNSNSSSAVVVQKGPPKAAKSKPTAAQ</sequence>
<comment type="subcellular location">
    <subcellularLocation>
        <location evidence="1">Lipid droplet</location>
    </subcellularLocation>
</comment>
<dbReference type="PIRSF" id="PIRSF036881">
    <property type="entry name" value="PAT"/>
    <property type="match status" value="1"/>
</dbReference>
<keyword evidence="7" id="KW-1185">Reference proteome</keyword>
<protein>
    <submittedName>
        <fullName evidence="6">Uncharacterized protein, isoform E</fullName>
    </submittedName>
</protein>
<feature type="compositionally biased region" description="Low complexity" evidence="5">
    <location>
        <begin position="378"/>
        <end position="428"/>
    </location>
</feature>
<dbReference type="PANTHER" id="PTHR14024:SF53">
    <property type="entry name" value="LIPID STORAGE DROPLETS SURFACE-BINDING PROTEIN 2"/>
    <property type="match status" value="1"/>
</dbReference>
<evidence type="ECO:0000256" key="5">
    <source>
        <dbReference type="SAM" id="MobiDB-lite"/>
    </source>
</evidence>
<feature type="region of interest" description="Disordered" evidence="5">
    <location>
        <begin position="1"/>
        <end position="24"/>
    </location>
</feature>
<dbReference type="GO" id="GO:0005829">
    <property type="term" value="C:cytosol"/>
    <property type="evidence" value="ECO:0007669"/>
    <property type="project" value="TreeGrafter"/>
</dbReference>
<feature type="compositionally biased region" description="Polar residues" evidence="5">
    <location>
        <begin position="9"/>
        <end position="20"/>
    </location>
</feature>
<dbReference type="InParanoid" id="A0A0P8XZT3"/>
<evidence type="ECO:0000313" key="6">
    <source>
        <dbReference type="EMBL" id="KPU75045.1"/>
    </source>
</evidence>
<comment type="similarity">
    <text evidence="2 4">Belongs to the perilipin family.</text>
</comment>